<gene>
    <name evidence="1" type="ORF">Taro_010135</name>
</gene>
<evidence type="ECO:0000313" key="2">
    <source>
        <dbReference type="Proteomes" id="UP000652761"/>
    </source>
</evidence>
<dbReference type="Proteomes" id="UP000652761">
    <property type="component" value="Unassembled WGS sequence"/>
</dbReference>
<protein>
    <submittedName>
        <fullName evidence="1">Uncharacterized protein</fullName>
    </submittedName>
</protein>
<evidence type="ECO:0000313" key="1">
    <source>
        <dbReference type="EMBL" id="MQL77727.1"/>
    </source>
</evidence>
<comment type="caution">
    <text evidence="1">The sequence shown here is derived from an EMBL/GenBank/DDBJ whole genome shotgun (WGS) entry which is preliminary data.</text>
</comment>
<organism evidence="1 2">
    <name type="scientific">Colocasia esculenta</name>
    <name type="common">Wild taro</name>
    <name type="synonym">Arum esculentum</name>
    <dbReference type="NCBI Taxonomy" id="4460"/>
    <lineage>
        <taxon>Eukaryota</taxon>
        <taxon>Viridiplantae</taxon>
        <taxon>Streptophyta</taxon>
        <taxon>Embryophyta</taxon>
        <taxon>Tracheophyta</taxon>
        <taxon>Spermatophyta</taxon>
        <taxon>Magnoliopsida</taxon>
        <taxon>Liliopsida</taxon>
        <taxon>Araceae</taxon>
        <taxon>Aroideae</taxon>
        <taxon>Colocasieae</taxon>
        <taxon>Colocasia</taxon>
    </lineage>
</organism>
<reference evidence="1" key="1">
    <citation type="submission" date="2017-07" db="EMBL/GenBank/DDBJ databases">
        <title>Taro Niue Genome Assembly and Annotation.</title>
        <authorList>
            <person name="Atibalentja N."/>
            <person name="Keating K."/>
            <person name="Fields C.J."/>
        </authorList>
    </citation>
    <scope>NUCLEOTIDE SEQUENCE</scope>
    <source>
        <strain evidence="1">Niue_2</strain>
        <tissue evidence="1">Leaf</tissue>
    </source>
</reference>
<dbReference type="EMBL" id="NMUH01000363">
    <property type="protein sequence ID" value="MQL77727.1"/>
    <property type="molecule type" value="Genomic_DNA"/>
</dbReference>
<proteinExistence type="predicted"/>
<keyword evidence="2" id="KW-1185">Reference proteome</keyword>
<sequence length="68" mass="7591">MISPSRLLCSTTRPRRFQILRPWKLPELEVVWCGSAVFHQTPACCCVQAVHVPVLVTVCLLPAMSTGR</sequence>
<dbReference type="AlphaFoldDB" id="A0A843U6T7"/>
<name>A0A843U6T7_COLES</name>
<accession>A0A843U6T7</accession>